<evidence type="ECO:0000313" key="16">
    <source>
        <dbReference type="EMBL" id="AAK97413.1"/>
    </source>
</evidence>
<feature type="signal peptide" evidence="14">
    <location>
        <begin position="1"/>
        <end position="22"/>
    </location>
</feature>
<dbReference type="InterPro" id="IPR001580">
    <property type="entry name" value="Calret/calnex"/>
</dbReference>
<dbReference type="FunFam" id="2.60.120.200:FF:000513">
    <property type="entry name" value="Calnexin"/>
    <property type="match status" value="1"/>
</dbReference>
<dbReference type="InterPro" id="IPR013320">
    <property type="entry name" value="ConA-like_dom_sf"/>
</dbReference>
<proteinExistence type="evidence at transcript level"/>
<evidence type="ECO:0000256" key="15">
    <source>
        <dbReference type="SAM" id="MobiDB-lite"/>
    </source>
</evidence>
<keyword evidence="8 14" id="KW-0256">Endoplasmic reticulum</keyword>
<keyword evidence="3" id="KW-0812">Transmembrane</keyword>
<keyword evidence="7" id="KW-0677">Repeat</keyword>
<accession>Q91WX7</accession>
<evidence type="ECO:0000256" key="1">
    <source>
        <dbReference type="ARBA" id="ARBA00004389"/>
    </source>
</evidence>
<evidence type="ECO:0000256" key="11">
    <source>
        <dbReference type="ARBA" id="ARBA00022990"/>
    </source>
</evidence>
<keyword evidence="10" id="KW-1133">Transmembrane helix</keyword>
<keyword evidence="12" id="KW-0472">Membrane</keyword>
<keyword evidence="14" id="KW-0143">Chaperone</keyword>
<feature type="region of interest" description="Disordered" evidence="15">
    <location>
        <begin position="42"/>
        <end position="62"/>
    </location>
</feature>
<evidence type="ECO:0000256" key="7">
    <source>
        <dbReference type="ARBA" id="ARBA00022737"/>
    </source>
</evidence>
<comment type="similarity">
    <text evidence="2 14">Belongs to the calreticulin family.</text>
</comment>
<dbReference type="InterPro" id="IPR018124">
    <property type="entry name" value="Calret/calnex_CS"/>
</dbReference>
<dbReference type="GO" id="GO:0005509">
    <property type="term" value="F:calcium ion binding"/>
    <property type="evidence" value="ECO:0007669"/>
    <property type="project" value="InterPro"/>
</dbReference>
<dbReference type="PROSITE" id="PS00803">
    <property type="entry name" value="CALRETICULIN_1"/>
    <property type="match status" value="1"/>
</dbReference>
<dbReference type="Gene3D" id="2.60.120.200">
    <property type="match status" value="1"/>
</dbReference>
<protein>
    <submittedName>
        <fullName evidence="16">Calnexin-like protein</fullName>
    </submittedName>
</protein>
<evidence type="ECO:0000256" key="2">
    <source>
        <dbReference type="ARBA" id="ARBA00010983"/>
    </source>
</evidence>
<dbReference type="GO" id="GO:0036503">
    <property type="term" value="P:ERAD pathway"/>
    <property type="evidence" value="ECO:0007669"/>
    <property type="project" value="TreeGrafter"/>
</dbReference>
<dbReference type="GO" id="GO:0006457">
    <property type="term" value="P:protein folding"/>
    <property type="evidence" value="ECO:0007669"/>
    <property type="project" value="InterPro"/>
</dbReference>
<keyword evidence="13" id="KW-1015">Disulfide bond</keyword>
<keyword evidence="5 14" id="KW-0732">Signal</keyword>
<evidence type="ECO:0000256" key="4">
    <source>
        <dbReference type="ARBA" id="ARBA00022723"/>
    </source>
</evidence>
<evidence type="ECO:0000256" key="12">
    <source>
        <dbReference type="ARBA" id="ARBA00023136"/>
    </source>
</evidence>
<comment type="subcellular location">
    <subcellularLocation>
        <location evidence="1">Endoplasmic reticulum membrane</location>
        <topology evidence="1">Single-pass membrane protein</topology>
    </subcellularLocation>
</comment>
<organism evidence="16">
    <name type="scientific">Mesocricetus auratus</name>
    <name type="common">Golden hamster</name>
    <dbReference type="NCBI Taxonomy" id="10036"/>
    <lineage>
        <taxon>Eukaryota</taxon>
        <taxon>Metazoa</taxon>
        <taxon>Chordata</taxon>
        <taxon>Craniata</taxon>
        <taxon>Vertebrata</taxon>
        <taxon>Euteleostomi</taxon>
        <taxon>Mammalia</taxon>
        <taxon>Eutheria</taxon>
        <taxon>Euarchontoglires</taxon>
        <taxon>Glires</taxon>
        <taxon>Rodentia</taxon>
        <taxon>Myomorpha</taxon>
        <taxon>Muroidea</taxon>
        <taxon>Cricetidae</taxon>
        <taxon>Cricetinae</taxon>
        <taxon>Mesocricetus</taxon>
    </lineage>
</organism>
<evidence type="ECO:0000256" key="6">
    <source>
        <dbReference type="ARBA" id="ARBA00022734"/>
    </source>
</evidence>
<keyword evidence="9" id="KW-0106">Calcium</keyword>
<evidence type="ECO:0000256" key="5">
    <source>
        <dbReference type="ARBA" id="ARBA00022729"/>
    </source>
</evidence>
<keyword evidence="11" id="KW-0007">Acetylation</keyword>
<evidence type="ECO:0000256" key="8">
    <source>
        <dbReference type="ARBA" id="ARBA00022824"/>
    </source>
</evidence>
<keyword evidence="4" id="KW-0479">Metal-binding</keyword>
<evidence type="ECO:0000256" key="14">
    <source>
        <dbReference type="RuleBase" id="RU362126"/>
    </source>
</evidence>
<name>Q91WX7_MESAU</name>
<evidence type="ECO:0000256" key="9">
    <source>
        <dbReference type="ARBA" id="ARBA00022837"/>
    </source>
</evidence>
<evidence type="ECO:0000256" key="3">
    <source>
        <dbReference type="ARBA" id="ARBA00022692"/>
    </source>
</evidence>
<feature type="chain" id="PRO_5004320890" evidence="14">
    <location>
        <begin position="23"/>
        <end position="256"/>
    </location>
</feature>
<dbReference type="Pfam" id="PF00262">
    <property type="entry name" value="Calreticulin"/>
    <property type="match status" value="1"/>
</dbReference>
<evidence type="ECO:0000256" key="13">
    <source>
        <dbReference type="ARBA" id="ARBA00023157"/>
    </source>
</evidence>
<dbReference type="AlphaFoldDB" id="Q91WX7"/>
<feature type="compositionally biased region" description="Basic and acidic residues" evidence="15">
    <location>
        <begin position="179"/>
        <end position="202"/>
    </location>
</feature>
<dbReference type="PANTHER" id="PTHR11073">
    <property type="entry name" value="CALRETICULIN AND CALNEXIN"/>
    <property type="match status" value="1"/>
</dbReference>
<dbReference type="GO" id="GO:0005789">
    <property type="term" value="C:endoplasmic reticulum membrane"/>
    <property type="evidence" value="ECO:0007669"/>
    <property type="project" value="UniProtKB-SubCell"/>
</dbReference>
<dbReference type="EMBL" id="AF380341">
    <property type="protein sequence ID" value="AAK97413.1"/>
    <property type="molecule type" value="mRNA"/>
</dbReference>
<gene>
    <name evidence="16" type="primary">EMEP</name>
</gene>
<keyword evidence="6" id="KW-0430">Lectin</keyword>
<sequence>MEGKWLLCMLLVLGTAIVEAHGGHDDDMIDIEDDLDDVIEEVEDSKSKSDSSTPPSPKVTYKAPVPTGGVYFADSFDRGSLSGWILSKAKKDDTDDEIAKYDGKWEVDEMKDTKLPGDKGLVLMSRAKHHAISAKLNKPFLFDTKPLIVQYEVNFQNGIECGGAYVKLLSKTSELNLDQFHDKTPQPDVKEEDGKEEEKNKGDEEEEGEEKLEEKQKSDAEDDGGTGSQDEEDRKPTAEEDEILNRSPRNRKPRRE</sequence>
<reference evidence="16" key="1">
    <citation type="journal article" date="2002" name="FEBS Lett.">
        <title>Calnexin Delta 185-520 partially reverses the misprocessing of the Delta F508 cystic fibrosis transmembrane conductance regulator.</title>
        <authorList>
            <person name="Okiyoneda T."/>
            <person name="Wada I."/>
            <person name="Jono H."/>
            <person name="Shuto T."/>
            <person name="Yoshitake K."/>
            <person name="Nakano N."/>
            <person name="Nagayama S."/>
            <person name="Harada K."/>
            <person name="Isohama Y."/>
            <person name="Miyata T."/>
            <person name="Kai H."/>
        </authorList>
    </citation>
    <scope>NUCLEOTIDE SEQUENCE</scope>
    <source>
        <tissue evidence="16">Bronchia</tissue>
    </source>
</reference>
<dbReference type="GO" id="GO:0030246">
    <property type="term" value="F:carbohydrate binding"/>
    <property type="evidence" value="ECO:0007669"/>
    <property type="project" value="UniProtKB-KW"/>
</dbReference>
<dbReference type="SUPFAM" id="SSF49899">
    <property type="entry name" value="Concanavalin A-like lectins/glucanases"/>
    <property type="match status" value="1"/>
</dbReference>
<evidence type="ECO:0000256" key="10">
    <source>
        <dbReference type="ARBA" id="ARBA00022989"/>
    </source>
</evidence>
<feature type="region of interest" description="Disordered" evidence="15">
    <location>
        <begin position="178"/>
        <end position="256"/>
    </location>
</feature>
<dbReference type="GO" id="GO:0051082">
    <property type="term" value="F:unfolded protein binding"/>
    <property type="evidence" value="ECO:0007669"/>
    <property type="project" value="InterPro"/>
</dbReference>
<dbReference type="PANTHER" id="PTHR11073:SF11">
    <property type="entry name" value="CALNEXIN"/>
    <property type="match status" value="1"/>
</dbReference>